<reference evidence="1" key="1">
    <citation type="submission" date="2002-07" db="EMBL/GenBank/DDBJ databases">
        <authorList>
            <person name="Kundu S.C."/>
            <person name="Ghosh A.K."/>
            <person name="Datta A."/>
        </authorList>
    </citation>
    <scope>NUCLEOTIDE SEQUENCE</scope>
</reference>
<dbReference type="AlphaFoldDB" id="Q4W4D2"/>
<protein>
    <submittedName>
        <fullName evidence="1">Uncharacterized protein</fullName>
    </submittedName>
</protein>
<proteinExistence type="predicted"/>
<organism evidence="1">
    <name type="scientific">Antheraea mylitta</name>
    <name type="common">Tasar silkworm</name>
    <dbReference type="NCBI Taxonomy" id="34739"/>
    <lineage>
        <taxon>Eukaryota</taxon>
        <taxon>Metazoa</taxon>
        <taxon>Ecdysozoa</taxon>
        <taxon>Arthropoda</taxon>
        <taxon>Hexapoda</taxon>
        <taxon>Insecta</taxon>
        <taxon>Pterygota</taxon>
        <taxon>Neoptera</taxon>
        <taxon>Endopterygota</taxon>
        <taxon>Lepidoptera</taxon>
        <taxon>Glossata</taxon>
        <taxon>Ditrysia</taxon>
        <taxon>Bombycoidea</taxon>
        <taxon>Saturniidae</taxon>
        <taxon>Saturniinae</taxon>
        <taxon>Saturniini</taxon>
        <taxon>Antheraea</taxon>
    </lineage>
</organism>
<accession>Q4W4D2</accession>
<dbReference type="EMBL" id="AF530471">
    <property type="protein sequence ID" value="AAQ09231.1"/>
    <property type="molecule type" value="Genomic_DNA"/>
</dbReference>
<sequence>MNELYNTEIFNHIGPVVSEITPYNVTNSQTLPLYNILGCKGCRVTS</sequence>
<evidence type="ECO:0000313" key="1">
    <source>
        <dbReference type="EMBL" id="AAQ09231.1"/>
    </source>
</evidence>
<name>Q4W4D2_ANTMY</name>